<evidence type="ECO:0000313" key="2">
    <source>
        <dbReference type="Proteomes" id="UP001303115"/>
    </source>
</evidence>
<dbReference type="Proteomes" id="UP001303115">
    <property type="component" value="Unassembled WGS sequence"/>
</dbReference>
<dbReference type="InterPro" id="IPR036291">
    <property type="entry name" value="NAD(P)-bd_dom_sf"/>
</dbReference>
<dbReference type="PANTHER" id="PTHR14097">
    <property type="entry name" value="OXIDOREDUCTASE HTATIP2"/>
    <property type="match status" value="1"/>
</dbReference>
<name>A0AAN6PP48_9PEZI</name>
<sequence>MKVIVTGCNGLVGSALVRQCIASDKISHVFALTRKPLDEAVAKSPKATVILHDDFSTLPPALLHQLAGAEGCLWAIGGRATQFPDVETYRKVQVDYTVAAAKAFRETLAPQLPEGAQFRFVFCSGKFAEWDQAKPLHFMADTRRVKGQVEQGLCEVADADAAKRFVVYCARPSGILPADAGFAARAAGKLYSAIDVDHLAKALVRILLEGHKERIIENDTLLAL</sequence>
<comment type="caution">
    <text evidence="1">The sequence shown here is derived from an EMBL/GenBank/DDBJ whole genome shotgun (WGS) entry which is preliminary data.</text>
</comment>
<organism evidence="1 2">
    <name type="scientific">Parachaetomium inaequale</name>
    <dbReference type="NCBI Taxonomy" id="2588326"/>
    <lineage>
        <taxon>Eukaryota</taxon>
        <taxon>Fungi</taxon>
        <taxon>Dikarya</taxon>
        <taxon>Ascomycota</taxon>
        <taxon>Pezizomycotina</taxon>
        <taxon>Sordariomycetes</taxon>
        <taxon>Sordariomycetidae</taxon>
        <taxon>Sordariales</taxon>
        <taxon>Chaetomiaceae</taxon>
        <taxon>Parachaetomium</taxon>
    </lineage>
</organism>
<reference evidence="2" key="1">
    <citation type="journal article" date="2023" name="Mol. Phylogenet. Evol.">
        <title>Genome-scale phylogeny and comparative genomics of the fungal order Sordariales.</title>
        <authorList>
            <person name="Hensen N."/>
            <person name="Bonometti L."/>
            <person name="Westerberg I."/>
            <person name="Brannstrom I.O."/>
            <person name="Guillou S."/>
            <person name="Cros-Aarteil S."/>
            <person name="Calhoun S."/>
            <person name="Haridas S."/>
            <person name="Kuo A."/>
            <person name="Mondo S."/>
            <person name="Pangilinan J."/>
            <person name="Riley R."/>
            <person name="LaButti K."/>
            <person name="Andreopoulos B."/>
            <person name="Lipzen A."/>
            <person name="Chen C."/>
            <person name="Yan M."/>
            <person name="Daum C."/>
            <person name="Ng V."/>
            <person name="Clum A."/>
            <person name="Steindorff A."/>
            <person name="Ohm R.A."/>
            <person name="Martin F."/>
            <person name="Silar P."/>
            <person name="Natvig D.O."/>
            <person name="Lalanne C."/>
            <person name="Gautier V."/>
            <person name="Ament-Velasquez S.L."/>
            <person name="Kruys A."/>
            <person name="Hutchinson M.I."/>
            <person name="Powell A.J."/>
            <person name="Barry K."/>
            <person name="Miller A.N."/>
            <person name="Grigoriev I.V."/>
            <person name="Debuchy R."/>
            <person name="Gladieux P."/>
            <person name="Hiltunen Thoren M."/>
            <person name="Johannesson H."/>
        </authorList>
    </citation>
    <scope>NUCLEOTIDE SEQUENCE [LARGE SCALE GENOMIC DNA]</scope>
    <source>
        <strain evidence="2">CBS 284.82</strain>
    </source>
</reference>
<protein>
    <recommendedName>
        <fullName evidence="3">NAD(P)-binding domain-containing protein</fullName>
    </recommendedName>
</protein>
<evidence type="ECO:0000313" key="1">
    <source>
        <dbReference type="EMBL" id="KAK4044387.1"/>
    </source>
</evidence>
<evidence type="ECO:0008006" key="3">
    <source>
        <dbReference type="Google" id="ProtNLM"/>
    </source>
</evidence>
<dbReference type="EMBL" id="MU854319">
    <property type="protein sequence ID" value="KAK4044387.1"/>
    <property type="molecule type" value="Genomic_DNA"/>
</dbReference>
<keyword evidence="2" id="KW-1185">Reference proteome</keyword>
<proteinExistence type="predicted"/>
<dbReference type="Gene3D" id="3.40.50.720">
    <property type="entry name" value="NAD(P)-binding Rossmann-like Domain"/>
    <property type="match status" value="1"/>
</dbReference>
<dbReference type="AlphaFoldDB" id="A0AAN6PP48"/>
<dbReference type="SUPFAM" id="SSF51735">
    <property type="entry name" value="NAD(P)-binding Rossmann-fold domains"/>
    <property type="match status" value="1"/>
</dbReference>
<gene>
    <name evidence="1" type="ORF">C8A01DRAFT_12211</name>
</gene>
<accession>A0AAN6PP48</accession>
<dbReference type="PANTHER" id="PTHR14097:SF9">
    <property type="entry name" value="EPIMERASE, PUTATIVE (AFU_ORTHOLOGUE AFUA_8G07320)-RELATED"/>
    <property type="match status" value="1"/>
</dbReference>